<feature type="region of interest" description="Disordered" evidence="1">
    <location>
        <begin position="276"/>
        <end position="305"/>
    </location>
</feature>
<dbReference type="EMBL" id="LS483250">
    <property type="protein sequence ID" value="SQD77987.1"/>
    <property type="molecule type" value="Genomic_DNA"/>
</dbReference>
<evidence type="ECO:0000313" key="4">
    <source>
        <dbReference type="Proteomes" id="UP000250163"/>
    </source>
</evidence>
<proteinExistence type="predicted"/>
<dbReference type="Gene3D" id="4.10.1080.10">
    <property type="entry name" value="TSP type-3 repeat"/>
    <property type="match status" value="1"/>
</dbReference>
<dbReference type="AlphaFoldDB" id="A0A330LLR9"/>
<dbReference type="RefSeq" id="WP_112713887.1">
    <property type="nucleotide sequence ID" value="NZ_LS483250.1"/>
</dbReference>
<accession>A0A330LLR9</accession>
<dbReference type="OrthoDB" id="5713052at2"/>
<dbReference type="GO" id="GO:0005509">
    <property type="term" value="F:calcium ion binding"/>
    <property type="evidence" value="ECO:0007669"/>
    <property type="project" value="InterPro"/>
</dbReference>
<evidence type="ECO:0000256" key="2">
    <source>
        <dbReference type="SAM" id="SignalP"/>
    </source>
</evidence>
<reference evidence="4" key="1">
    <citation type="submission" date="2018-05" db="EMBL/GenBank/DDBJ databases">
        <authorList>
            <person name="Cea G.-C."/>
            <person name="William W."/>
        </authorList>
    </citation>
    <scope>NUCLEOTIDE SEQUENCE [LARGE SCALE GENOMIC DNA]</scope>
    <source>
        <strain evidence="4">DB21MT 5</strain>
    </source>
</reference>
<feature type="chain" id="PRO_5016431612" evidence="2">
    <location>
        <begin position="20"/>
        <end position="602"/>
    </location>
</feature>
<dbReference type="PROSITE" id="PS51257">
    <property type="entry name" value="PROKAR_LIPOPROTEIN"/>
    <property type="match status" value="1"/>
</dbReference>
<dbReference type="InterPro" id="IPR028974">
    <property type="entry name" value="TSP_type-3_rpt"/>
</dbReference>
<sequence length="602" mass="64843">MKKKLLVVALGLSSSIALVGCGSGDDKIPNPDVSVFYTVKVIDGYLKNAQVWLDIDGNKQLDSNEPSVLSGDGGIAKLDVTKIVSPEQYSTYAKVIFGQTIDEDSGPVASDYMMSAPPGETDITPLSTLVDIYIEQNTDGTESVAVLAAIKQAAIVKVAYDFGIQETDVLSDYIASGTGSATFVAENIANSQILPDDENEFIVVIADNSDTSTFNKQVAAASGMIKAVVGTTAEEDFDTQAAVFDSEDDYDTDSDGDGVPDALDALDDDVSEWLDTDGDGIGNNADPDDDNDGVEDGIDADPLDPNIGEYDDCVVNYTPTGASIDDFNAQLASCDLIPEMDLAGNSIIRILDSGQTRMYTFNIDNTAPFYQNGVQYNRIWEINDEGNLALYYSDGLTLDYLMRLIDDTEGNLKFGVYANSSQSIYTWNFTDVDRSVDILACDDLDSGWNDEADLPLAYRSYDEFKQAVTSCQAGKLFTAFSTGFISSCMTLTTSDAVSQADDVDTYQFNEDGSGVFTYNEGAGDIIAPMTWTMHEDDVVKVVIDYIDGDNLAQTAHNYLAIVETNGIDYSVKVFSRSTAFEGLGDVAGGDLWSTVLNVPDDD</sequence>
<dbReference type="Proteomes" id="UP000250163">
    <property type="component" value="Chromosome MORIYA"/>
</dbReference>
<dbReference type="SUPFAM" id="SSF103647">
    <property type="entry name" value="TSP type-3 repeat"/>
    <property type="match status" value="1"/>
</dbReference>
<organism evidence="3 4">
    <name type="scientific">Moritella yayanosii</name>
    <dbReference type="NCBI Taxonomy" id="69539"/>
    <lineage>
        <taxon>Bacteria</taxon>
        <taxon>Pseudomonadati</taxon>
        <taxon>Pseudomonadota</taxon>
        <taxon>Gammaproteobacteria</taxon>
        <taxon>Alteromonadales</taxon>
        <taxon>Moritellaceae</taxon>
        <taxon>Moritella</taxon>
    </lineage>
</organism>
<keyword evidence="4" id="KW-1185">Reference proteome</keyword>
<feature type="compositionally biased region" description="Acidic residues" evidence="1">
    <location>
        <begin position="286"/>
        <end position="302"/>
    </location>
</feature>
<gene>
    <name evidence="3" type="ORF">MORIYA_1509</name>
</gene>
<keyword evidence="2" id="KW-0732">Signal</keyword>
<evidence type="ECO:0000256" key="1">
    <source>
        <dbReference type="SAM" id="MobiDB-lite"/>
    </source>
</evidence>
<protein>
    <submittedName>
        <fullName evidence="3">Uncharacterized protein</fullName>
    </submittedName>
</protein>
<name>A0A330LLR9_9GAMM</name>
<dbReference type="KEGG" id="mya:MORIYA_1509"/>
<feature type="signal peptide" evidence="2">
    <location>
        <begin position="1"/>
        <end position="19"/>
    </location>
</feature>
<evidence type="ECO:0000313" key="3">
    <source>
        <dbReference type="EMBL" id="SQD77987.1"/>
    </source>
</evidence>